<proteinExistence type="predicted"/>
<dbReference type="PANTHER" id="PTHR35394:SF5">
    <property type="entry name" value="DUF3176 DOMAIN-CONTAINING PROTEIN"/>
    <property type="match status" value="1"/>
</dbReference>
<feature type="transmembrane region" description="Helical" evidence="1">
    <location>
        <begin position="21"/>
        <end position="42"/>
    </location>
</feature>
<keyword evidence="1" id="KW-0812">Transmembrane</keyword>
<protein>
    <submittedName>
        <fullName evidence="2">Uncharacterized protein</fullName>
    </submittedName>
</protein>
<dbReference type="OrthoDB" id="5242705at2759"/>
<evidence type="ECO:0000256" key="1">
    <source>
        <dbReference type="SAM" id="Phobius"/>
    </source>
</evidence>
<dbReference type="InterPro" id="IPR021514">
    <property type="entry name" value="DUF3176"/>
</dbReference>
<keyword evidence="3" id="KW-1185">Reference proteome</keyword>
<name>A0A9Q8LI08_PASFU</name>
<reference evidence="2" key="1">
    <citation type="submission" date="2021-12" db="EMBL/GenBank/DDBJ databases">
        <authorList>
            <person name="Zaccaron A."/>
            <person name="Stergiopoulos I."/>
        </authorList>
    </citation>
    <scope>NUCLEOTIDE SEQUENCE</scope>
    <source>
        <strain evidence="2">Race5_Kim</strain>
    </source>
</reference>
<organism evidence="2 3">
    <name type="scientific">Passalora fulva</name>
    <name type="common">Tomato leaf mold</name>
    <name type="synonym">Cladosporium fulvum</name>
    <dbReference type="NCBI Taxonomy" id="5499"/>
    <lineage>
        <taxon>Eukaryota</taxon>
        <taxon>Fungi</taxon>
        <taxon>Dikarya</taxon>
        <taxon>Ascomycota</taxon>
        <taxon>Pezizomycotina</taxon>
        <taxon>Dothideomycetes</taxon>
        <taxon>Dothideomycetidae</taxon>
        <taxon>Mycosphaerellales</taxon>
        <taxon>Mycosphaerellaceae</taxon>
        <taxon>Fulvia</taxon>
    </lineage>
</organism>
<dbReference type="GeneID" id="71986222"/>
<accession>A0A9Q8LI08</accession>
<dbReference type="PANTHER" id="PTHR35394">
    <property type="entry name" value="DUF3176 DOMAIN-CONTAINING PROTEIN"/>
    <property type="match status" value="1"/>
</dbReference>
<sequence>MSKWNSFWSWCGRFGAKVANTWILEIAAISFSIICLLTLVGVLSSAAGQEIQSWSGVTLNTLVSLLATACKLSALFALASAIGQSKWNSFSRGPRSLLQFETIDLASRSVVGCLQMVFQTRIAFLGAIAFIVAFGFDPFAQQLVQYKTFVEYTPGGNASVPFAHRYSRGTRTEVGGTLPPRANAMADFALQAATMNGLVLHPEAISQQLAVTCTSGNCTWPPVDSLAVCSRCSDITEHIETTEEKEGEAALWPSLSQGAPPNMFCRNTTTHTLPNQLYIQNCDETPAYVPMTMLSTADPAMTVSMKGMDTLFFSTAVLRTSSQVNASAIDWSDTPIAATECSLRFCVKTFETNITNNRISEHSREILAVRSPRSWVQLHGEFNDRLDLPEGHASDDLHYDSVNASIDRTDLMLGDQYNISQEAVYGIGSFFRDLLSVNLTTKNSEGGIDGRINGFYMKDRQSQPAIAAVLYNSSDLGATFEALAASMSNAIRVGGDDSLQHPGDDGRLVTKYRID</sequence>
<dbReference type="AlphaFoldDB" id="A0A9Q8LI08"/>
<keyword evidence="1" id="KW-1133">Transmembrane helix</keyword>
<dbReference type="Proteomes" id="UP000756132">
    <property type="component" value="Chromosome 5"/>
</dbReference>
<feature type="transmembrane region" description="Helical" evidence="1">
    <location>
        <begin position="62"/>
        <end position="82"/>
    </location>
</feature>
<gene>
    <name evidence="2" type="ORF">CLAFUR5_06344</name>
</gene>
<dbReference type="OMA" id="CSVCNDL"/>
<dbReference type="KEGG" id="ffu:CLAFUR5_06344"/>
<dbReference type="Pfam" id="PF11374">
    <property type="entry name" value="DUF3176"/>
    <property type="match status" value="1"/>
</dbReference>
<keyword evidence="1" id="KW-0472">Membrane</keyword>
<evidence type="ECO:0000313" key="2">
    <source>
        <dbReference type="EMBL" id="UJO17787.1"/>
    </source>
</evidence>
<dbReference type="EMBL" id="CP090167">
    <property type="protein sequence ID" value="UJO17787.1"/>
    <property type="molecule type" value="Genomic_DNA"/>
</dbReference>
<evidence type="ECO:0000313" key="3">
    <source>
        <dbReference type="Proteomes" id="UP000756132"/>
    </source>
</evidence>
<dbReference type="RefSeq" id="XP_047762153.1">
    <property type="nucleotide sequence ID" value="XM_047905492.1"/>
</dbReference>
<feature type="transmembrane region" description="Helical" evidence="1">
    <location>
        <begin position="122"/>
        <end position="140"/>
    </location>
</feature>
<reference evidence="2" key="2">
    <citation type="journal article" date="2022" name="Microb. Genom.">
        <title>A chromosome-scale genome assembly of the tomato pathogen Cladosporium fulvum reveals a compartmentalized genome architecture and the presence of a dispensable chromosome.</title>
        <authorList>
            <person name="Zaccaron A.Z."/>
            <person name="Chen L.H."/>
            <person name="Samaras A."/>
            <person name="Stergiopoulos I."/>
        </authorList>
    </citation>
    <scope>NUCLEOTIDE SEQUENCE</scope>
    <source>
        <strain evidence="2">Race5_Kim</strain>
    </source>
</reference>